<evidence type="ECO:0000313" key="5">
    <source>
        <dbReference type="Proteomes" id="UP001459714"/>
    </source>
</evidence>
<dbReference type="PANTHER" id="PTHR11575:SF24">
    <property type="entry name" value="5'-NUCLEOTIDASE"/>
    <property type="match status" value="1"/>
</dbReference>
<reference evidence="4 5" key="1">
    <citation type="submission" date="2024-03" db="EMBL/GenBank/DDBJ databases">
        <title>Bacilli Hybrid Assemblies.</title>
        <authorList>
            <person name="Kovac J."/>
        </authorList>
    </citation>
    <scope>NUCLEOTIDE SEQUENCE [LARGE SCALE GENOMIC DNA]</scope>
    <source>
        <strain evidence="4 5">FSL M8-0022</strain>
    </source>
</reference>
<dbReference type="PROSITE" id="PS00785">
    <property type="entry name" value="5_NUCLEOTIDASE_1"/>
    <property type="match status" value="1"/>
</dbReference>
<keyword evidence="2" id="KW-0378">Hydrolase</keyword>
<dbReference type="InterPro" id="IPR008334">
    <property type="entry name" value="5'-Nucleotdase_C"/>
</dbReference>
<dbReference type="Gene3D" id="3.60.21.10">
    <property type="match status" value="1"/>
</dbReference>
<dbReference type="InterPro" id="IPR004843">
    <property type="entry name" value="Calcineurin-like_PHP"/>
</dbReference>
<feature type="chain" id="PRO_5045013943" evidence="2">
    <location>
        <begin position="32"/>
        <end position="738"/>
    </location>
</feature>
<dbReference type="Pfam" id="PF02872">
    <property type="entry name" value="5_nucleotid_C"/>
    <property type="match status" value="1"/>
</dbReference>
<comment type="similarity">
    <text evidence="2">Belongs to the 5'-nucleotidase family.</text>
</comment>
<evidence type="ECO:0000259" key="3">
    <source>
        <dbReference type="PROSITE" id="PS51272"/>
    </source>
</evidence>
<dbReference type="PRINTS" id="PR01607">
    <property type="entry name" value="APYRASEFAMLY"/>
</dbReference>
<dbReference type="Pfam" id="PF00395">
    <property type="entry name" value="SLH"/>
    <property type="match status" value="3"/>
</dbReference>
<dbReference type="RefSeq" id="WP_342020760.1">
    <property type="nucleotide sequence ID" value="NZ_JBBYAK010000001.1"/>
</dbReference>
<keyword evidence="5" id="KW-1185">Reference proteome</keyword>
<feature type="domain" description="SLH" evidence="3">
    <location>
        <begin position="155"/>
        <end position="214"/>
    </location>
</feature>
<proteinExistence type="inferred from homology"/>
<dbReference type="Proteomes" id="UP001459714">
    <property type="component" value="Unassembled WGS sequence"/>
</dbReference>
<evidence type="ECO:0000313" key="4">
    <source>
        <dbReference type="EMBL" id="MEL3959001.1"/>
    </source>
</evidence>
<dbReference type="EMBL" id="JBBYAK010000001">
    <property type="protein sequence ID" value="MEL3959001.1"/>
    <property type="molecule type" value="Genomic_DNA"/>
</dbReference>
<organism evidence="4 5">
    <name type="scientific">Caldifermentibacillus hisashii</name>
    <dbReference type="NCBI Taxonomy" id="996558"/>
    <lineage>
        <taxon>Bacteria</taxon>
        <taxon>Bacillati</taxon>
        <taxon>Bacillota</taxon>
        <taxon>Bacilli</taxon>
        <taxon>Bacillales</taxon>
        <taxon>Bacillaceae</taxon>
        <taxon>Caldifermentibacillus</taxon>
    </lineage>
</organism>
<dbReference type="InterPro" id="IPR036907">
    <property type="entry name" value="5'-Nucleotdase_C_sf"/>
</dbReference>
<feature type="domain" description="SLH" evidence="3">
    <location>
        <begin position="32"/>
        <end position="91"/>
    </location>
</feature>
<accession>A0ABU9K1L3</accession>
<dbReference type="InterPro" id="IPR006146">
    <property type="entry name" value="5'-Nucleotdase_CS"/>
</dbReference>
<dbReference type="InterPro" id="IPR006179">
    <property type="entry name" value="5_nucleotidase/apyrase"/>
</dbReference>
<dbReference type="PROSITE" id="PS51272">
    <property type="entry name" value="SLH"/>
    <property type="match status" value="3"/>
</dbReference>
<dbReference type="SUPFAM" id="SSF55816">
    <property type="entry name" value="5'-nucleotidase (syn. UDP-sugar hydrolase), C-terminal domain"/>
    <property type="match status" value="1"/>
</dbReference>
<keyword evidence="2" id="KW-0547">Nucleotide-binding</keyword>
<comment type="caution">
    <text evidence="4">The sequence shown here is derived from an EMBL/GenBank/DDBJ whole genome shotgun (WGS) entry which is preliminary data.</text>
</comment>
<feature type="signal peptide" evidence="2">
    <location>
        <begin position="1"/>
        <end position="31"/>
    </location>
</feature>
<protein>
    <submittedName>
        <fullName evidence="4">5'-nucleotidase C-terminal domain-containing protein</fullName>
    </submittedName>
</protein>
<dbReference type="Gene3D" id="3.90.780.10">
    <property type="entry name" value="5'-Nucleotidase, C-terminal domain"/>
    <property type="match status" value="1"/>
</dbReference>
<dbReference type="PANTHER" id="PTHR11575">
    <property type="entry name" value="5'-NUCLEOTIDASE-RELATED"/>
    <property type="match status" value="1"/>
</dbReference>
<feature type="domain" description="SLH" evidence="3">
    <location>
        <begin position="92"/>
        <end position="154"/>
    </location>
</feature>
<keyword evidence="1 2" id="KW-0732">Signal</keyword>
<evidence type="ECO:0000256" key="2">
    <source>
        <dbReference type="RuleBase" id="RU362119"/>
    </source>
</evidence>
<evidence type="ECO:0000256" key="1">
    <source>
        <dbReference type="ARBA" id="ARBA00022729"/>
    </source>
</evidence>
<sequence>MGTQKRWRRVIATVTIVAALLGFGVATSVSADEIKFKDVPETHMYYKTINDLAGKNVISGYPDGTFKLDKGLQRAESAKILTTILKLDVSSEKTPFTDVADGQWYTDSVKTLFKAGYIQGYDRKFEPDRETTRAEYAQMLVNAYDIPAADIQLPFTDVVKGEWYEPAVKALYASGLITGIDEDSFAPNQSIKRGDAVWLLAKTDAKFGPYKLTILHTNDTHANLDNIAKRVTGVKAEKAKNPNALLLDAGDVFQGTLYFNEFHGQADLKFMNLMGYDAMTFGNHEFDLGATPEGHQALVDFIKGAQFPFVSSNIDFSGDEKFTGLFSDLISSEPEKGKIYNGIIKEINGEKVGIFGLTTAETVDISSPGAVKFEEYLAEAERAVKAFEGRGVNKIIALTHIGYDDNANVDNDLTLATKVDGIDVIVGGHSHTTLSTPVVVDKDENGAKKDPTVIVQTGANNTNLGVLDVKFSKNGVIKESEGKLIPVANLKPDKEAEELLKPYASKIKEVSEKEIGVTLEKALENPRLGEGQSSGISVRNHETILGNIITDGMLAKAKEYNPNTVMALQNGGGIRAAIEAGPVTNGEVIKVLPFGNTLAVMDLTGADLKAAFEVSLRSYPGENGGFLHVAGGKVEFDSTKPVGQRVVNVYIKNAEGAYTPVVDNQTYTIATNAFTAQGGDGFDVFAKIYKAGKVTDLGLSDWENFRDHLVSLDKIPTELEGRIVDVAEGNNFYRCRNW</sequence>
<dbReference type="SUPFAM" id="SSF56300">
    <property type="entry name" value="Metallo-dependent phosphatases"/>
    <property type="match status" value="1"/>
</dbReference>
<gene>
    <name evidence="4" type="ORF">NST17_17755</name>
</gene>
<name>A0ABU9K1L3_9BACI</name>
<dbReference type="InterPro" id="IPR029052">
    <property type="entry name" value="Metallo-depent_PP-like"/>
</dbReference>
<dbReference type="Pfam" id="PF00149">
    <property type="entry name" value="Metallophos"/>
    <property type="match status" value="1"/>
</dbReference>
<dbReference type="InterPro" id="IPR001119">
    <property type="entry name" value="SLH_dom"/>
</dbReference>